<dbReference type="GO" id="GO:0003677">
    <property type="term" value="F:DNA binding"/>
    <property type="evidence" value="ECO:0007669"/>
    <property type="project" value="InterPro"/>
</dbReference>
<dbReference type="InterPro" id="IPR013324">
    <property type="entry name" value="RNA_pol_sigma_r3/r4-like"/>
</dbReference>
<dbReference type="RefSeq" id="WP_012684748.1">
    <property type="nucleotide sequence ID" value="NC_012491.1"/>
</dbReference>
<protein>
    <submittedName>
        <fullName evidence="7">RNA polymerase ECF-type sigma factor</fullName>
    </submittedName>
</protein>
<dbReference type="Pfam" id="PF08281">
    <property type="entry name" value="Sigma70_r4_2"/>
    <property type="match status" value="1"/>
</dbReference>
<dbReference type="HOGENOM" id="CLU_047691_3_4_9"/>
<keyword evidence="8" id="KW-1185">Reference proteome</keyword>
<dbReference type="Gene3D" id="1.10.1740.10">
    <property type="match status" value="1"/>
</dbReference>
<accession>C0Z637</accession>
<dbReference type="Proteomes" id="UP000001877">
    <property type="component" value="Chromosome"/>
</dbReference>
<name>C0Z637_BREBN</name>
<dbReference type="InterPro" id="IPR013325">
    <property type="entry name" value="RNA_pol_sigma_r2"/>
</dbReference>
<evidence type="ECO:0000259" key="5">
    <source>
        <dbReference type="Pfam" id="PF04542"/>
    </source>
</evidence>
<evidence type="ECO:0000313" key="7">
    <source>
        <dbReference type="EMBL" id="BAH41994.1"/>
    </source>
</evidence>
<dbReference type="InterPro" id="IPR014284">
    <property type="entry name" value="RNA_pol_sigma-70_dom"/>
</dbReference>
<dbReference type="InterPro" id="IPR039425">
    <property type="entry name" value="RNA_pol_sigma-70-like"/>
</dbReference>
<feature type="domain" description="RNA polymerase sigma factor 70 region 4 type 2" evidence="6">
    <location>
        <begin position="109"/>
        <end position="159"/>
    </location>
</feature>
<dbReference type="Gene3D" id="1.10.10.10">
    <property type="entry name" value="Winged helix-like DNA-binding domain superfamily/Winged helix DNA-binding domain"/>
    <property type="match status" value="1"/>
</dbReference>
<dbReference type="GO" id="GO:0006352">
    <property type="term" value="P:DNA-templated transcription initiation"/>
    <property type="evidence" value="ECO:0007669"/>
    <property type="project" value="InterPro"/>
</dbReference>
<gene>
    <name evidence="7" type="ordered locus">BBR47_10170</name>
</gene>
<dbReference type="STRING" id="358681.BBR47_10170"/>
<feature type="domain" description="RNA polymerase sigma-70 region 2" evidence="5">
    <location>
        <begin position="12"/>
        <end position="78"/>
    </location>
</feature>
<dbReference type="PANTHER" id="PTHR43133">
    <property type="entry name" value="RNA POLYMERASE ECF-TYPE SIGMA FACTO"/>
    <property type="match status" value="1"/>
</dbReference>
<keyword evidence="2" id="KW-0805">Transcription regulation</keyword>
<dbReference type="EMBL" id="AP008955">
    <property type="protein sequence ID" value="BAH41994.1"/>
    <property type="molecule type" value="Genomic_DNA"/>
</dbReference>
<dbReference type="PANTHER" id="PTHR43133:SF60">
    <property type="entry name" value="RNA POLYMERASE SIGMA FACTOR SIGV"/>
    <property type="match status" value="1"/>
</dbReference>
<sequence length="185" mass="22219">MYGSYEERIHDLVETYYQDIYYFLYHFIGNKNDAEDITQEVFTRVLQALPRYDGRVQIKTWIFSIAKHAAIDLYRRKKFQRIFADIWFKELPAKDGLPEEVYMEKERDRQLRDTILSLPPKYRMVVILRSIEGHSVKETADLLGISESKAKVDYHRAIKLIQQKMEERERKEGGAHVLERRRYPT</sequence>
<evidence type="ECO:0000313" key="8">
    <source>
        <dbReference type="Proteomes" id="UP000001877"/>
    </source>
</evidence>
<dbReference type="Pfam" id="PF04542">
    <property type="entry name" value="Sigma70_r2"/>
    <property type="match status" value="1"/>
</dbReference>
<dbReference type="CDD" id="cd06171">
    <property type="entry name" value="Sigma70_r4"/>
    <property type="match status" value="1"/>
</dbReference>
<keyword evidence="3" id="KW-0731">Sigma factor</keyword>
<evidence type="ECO:0000256" key="1">
    <source>
        <dbReference type="ARBA" id="ARBA00010641"/>
    </source>
</evidence>
<evidence type="ECO:0000259" key="6">
    <source>
        <dbReference type="Pfam" id="PF08281"/>
    </source>
</evidence>
<comment type="similarity">
    <text evidence="1">Belongs to the sigma-70 factor family. ECF subfamily.</text>
</comment>
<keyword evidence="4" id="KW-0804">Transcription</keyword>
<dbReference type="NCBIfam" id="TIGR02937">
    <property type="entry name" value="sigma70-ECF"/>
    <property type="match status" value="1"/>
</dbReference>
<dbReference type="InterPro" id="IPR013249">
    <property type="entry name" value="RNA_pol_sigma70_r4_t2"/>
</dbReference>
<reference evidence="7 8" key="1">
    <citation type="submission" date="2005-03" db="EMBL/GenBank/DDBJ databases">
        <title>Brevibacillus brevis strain 47, complete genome.</title>
        <authorList>
            <person name="Hosoyama A."/>
            <person name="Yamada R."/>
            <person name="Hongo Y."/>
            <person name="Terui Y."/>
            <person name="Ankai A."/>
            <person name="Masuyama W."/>
            <person name="Sekiguchi M."/>
            <person name="Takeda T."/>
            <person name="Asano K."/>
            <person name="Ohji S."/>
            <person name="Ichikawa N."/>
            <person name="Narita S."/>
            <person name="Aoki N."/>
            <person name="Miura H."/>
            <person name="Matsushita S."/>
            <person name="Sekigawa T."/>
            <person name="Yamagata H."/>
            <person name="Yoshikawa H."/>
            <person name="Udaka S."/>
            <person name="Tanikawa S."/>
            <person name="Fujita N."/>
        </authorList>
    </citation>
    <scope>NUCLEOTIDE SEQUENCE [LARGE SCALE GENOMIC DNA]</scope>
    <source>
        <strain evidence="8">47 / JCM 6285 / NBRC 100599</strain>
    </source>
</reference>
<dbReference type="AlphaFoldDB" id="C0Z637"/>
<evidence type="ECO:0000256" key="3">
    <source>
        <dbReference type="ARBA" id="ARBA00023082"/>
    </source>
</evidence>
<proteinExistence type="inferred from homology"/>
<evidence type="ECO:0000256" key="2">
    <source>
        <dbReference type="ARBA" id="ARBA00023015"/>
    </source>
</evidence>
<dbReference type="InterPro" id="IPR036388">
    <property type="entry name" value="WH-like_DNA-bd_sf"/>
</dbReference>
<dbReference type="SUPFAM" id="SSF88946">
    <property type="entry name" value="Sigma2 domain of RNA polymerase sigma factors"/>
    <property type="match status" value="1"/>
</dbReference>
<dbReference type="GO" id="GO:0016987">
    <property type="term" value="F:sigma factor activity"/>
    <property type="evidence" value="ECO:0007669"/>
    <property type="project" value="UniProtKB-KW"/>
</dbReference>
<dbReference type="InterPro" id="IPR007627">
    <property type="entry name" value="RNA_pol_sigma70_r2"/>
</dbReference>
<dbReference type="eggNOG" id="COG1595">
    <property type="taxonomic scope" value="Bacteria"/>
</dbReference>
<dbReference type="KEGG" id="bbe:BBR47_10170"/>
<organism evidence="7 8">
    <name type="scientific">Brevibacillus brevis (strain 47 / JCM 6285 / NBRC 100599)</name>
    <dbReference type="NCBI Taxonomy" id="358681"/>
    <lineage>
        <taxon>Bacteria</taxon>
        <taxon>Bacillati</taxon>
        <taxon>Bacillota</taxon>
        <taxon>Bacilli</taxon>
        <taxon>Bacillales</taxon>
        <taxon>Paenibacillaceae</taxon>
        <taxon>Brevibacillus</taxon>
    </lineage>
</organism>
<evidence type="ECO:0000256" key="4">
    <source>
        <dbReference type="ARBA" id="ARBA00023163"/>
    </source>
</evidence>
<dbReference type="SUPFAM" id="SSF88659">
    <property type="entry name" value="Sigma3 and sigma4 domains of RNA polymerase sigma factors"/>
    <property type="match status" value="1"/>
</dbReference>